<dbReference type="OrthoDB" id="7851333at2"/>
<dbReference type="Proteomes" id="UP000199026">
    <property type="component" value="Unassembled WGS sequence"/>
</dbReference>
<dbReference type="EMBL" id="FNPR01000001">
    <property type="protein sequence ID" value="SDY14876.1"/>
    <property type="molecule type" value="Genomic_DNA"/>
</dbReference>
<evidence type="ECO:0000313" key="2">
    <source>
        <dbReference type="EMBL" id="SDY14876.1"/>
    </source>
</evidence>
<keyword evidence="1" id="KW-0812">Transmembrane</keyword>
<dbReference type="GeneID" id="78123245"/>
<dbReference type="STRING" id="576131.SAMN05444486_101440"/>
<organism evidence="2 3">
    <name type="scientific">Lentibacter algarum</name>
    <dbReference type="NCBI Taxonomy" id="576131"/>
    <lineage>
        <taxon>Bacteria</taxon>
        <taxon>Pseudomonadati</taxon>
        <taxon>Pseudomonadota</taxon>
        <taxon>Alphaproteobacteria</taxon>
        <taxon>Rhodobacterales</taxon>
        <taxon>Roseobacteraceae</taxon>
        <taxon>Lentibacter</taxon>
    </lineage>
</organism>
<evidence type="ECO:0000256" key="1">
    <source>
        <dbReference type="SAM" id="Phobius"/>
    </source>
</evidence>
<gene>
    <name evidence="2" type="ORF">SAMN05444486_101440</name>
</gene>
<feature type="transmembrane region" description="Helical" evidence="1">
    <location>
        <begin position="18"/>
        <end position="38"/>
    </location>
</feature>
<protein>
    <submittedName>
        <fullName evidence="2">Uncharacterized protein</fullName>
    </submittedName>
</protein>
<keyword evidence="1" id="KW-1133">Transmembrane helix</keyword>
<keyword evidence="1" id="KW-0472">Membrane</keyword>
<proteinExistence type="predicted"/>
<dbReference type="RefSeq" id="WP_089887482.1">
    <property type="nucleotide sequence ID" value="NZ_CALJFH010000016.1"/>
</dbReference>
<sequence>MSFIRPEAAKFLSKYKEVLLAGAVFGLGAYWAIFSFGLLPWLGYIVMGVSGLLLFSFLQRAWFARGDGGRGFVEVDEGQISYFAPDSGGMIAVRELSELSYDARPNPPVWTLSQAGLPDLVIPVNAKGAAQLFDAFAALPGLSADRLLTAQRGAKDHARVIWRKDALLRIDTPRPRLHS</sequence>
<dbReference type="AlphaFoldDB" id="A0A1H3HH42"/>
<keyword evidence="3" id="KW-1185">Reference proteome</keyword>
<reference evidence="2 3" key="1">
    <citation type="submission" date="2016-10" db="EMBL/GenBank/DDBJ databases">
        <authorList>
            <person name="de Groot N.N."/>
        </authorList>
    </citation>
    <scope>NUCLEOTIDE SEQUENCE [LARGE SCALE GENOMIC DNA]</scope>
    <source>
        <strain evidence="2 3">DSM 24677</strain>
    </source>
</reference>
<accession>A0A1H3HH42</accession>
<feature type="transmembrane region" description="Helical" evidence="1">
    <location>
        <begin position="44"/>
        <end position="63"/>
    </location>
</feature>
<name>A0A1H3HH42_9RHOB</name>
<evidence type="ECO:0000313" key="3">
    <source>
        <dbReference type="Proteomes" id="UP000199026"/>
    </source>
</evidence>